<dbReference type="RefSeq" id="WP_102392314.1">
    <property type="nucleotide sequence ID" value="NZ_MDAL01000061.1"/>
</dbReference>
<name>A0A2N7L3T5_9GAMM</name>
<dbReference type="STRING" id="1190603.A1OO_11125"/>
<dbReference type="Pfam" id="PF20455">
    <property type="entry name" value="DUF6708"/>
    <property type="match status" value="1"/>
</dbReference>
<sequence>MPNRINKVSDDLWIGAEQEGYAPHFRNTIKRRGKGFSTGFGTSHIMEDVLCPPAKTVELVDDYETDEGGFYDASYLLFSAGTHGDFIDMRVNSVHNRQTLTRFSQFIMFPILLLTYLTFRLFRDDTPWLYLQPVELGVLIFLMLLCFIEIARPIKTPVRFHYKNQEVYVYHKKALYRIPWNECEIASMYAPHHVSYGAFSDAYNLNLWLYPKHCVKGECGNQPIALNLVTAVAEHGEVYVYWEYVRRFMTIGEKGVLTGNMQQKVLFSFPNPDWSTKAKVIGWCLSPIFYGLLPFISPSQLAIRFNPFKDHWPEEVHKWTGKTVNWH</sequence>
<feature type="transmembrane region" description="Helical" evidence="1">
    <location>
        <begin position="103"/>
        <end position="122"/>
    </location>
</feature>
<evidence type="ECO:0000313" key="4">
    <source>
        <dbReference type="Proteomes" id="UP000235387"/>
    </source>
</evidence>
<feature type="transmembrane region" description="Helical" evidence="1">
    <location>
        <begin position="128"/>
        <end position="151"/>
    </location>
</feature>
<gene>
    <name evidence="3" type="ORF">BCT23_24260</name>
</gene>
<evidence type="ECO:0000259" key="2">
    <source>
        <dbReference type="Pfam" id="PF20455"/>
    </source>
</evidence>
<proteinExistence type="predicted"/>
<protein>
    <recommendedName>
        <fullName evidence="2">DUF6708 domain-containing protein</fullName>
    </recommendedName>
</protein>
<evidence type="ECO:0000313" key="3">
    <source>
        <dbReference type="EMBL" id="PMN87966.1"/>
    </source>
</evidence>
<reference evidence="4" key="1">
    <citation type="submission" date="2016-07" db="EMBL/GenBank/DDBJ databases">
        <title>Nontailed viruses are major unrecognized killers of bacteria in the ocean.</title>
        <authorList>
            <person name="Kauffman K."/>
            <person name="Hussain F."/>
            <person name="Yang J."/>
            <person name="Arevalo P."/>
            <person name="Brown J."/>
            <person name="Cutler M."/>
            <person name="Kelly L."/>
            <person name="Polz M.F."/>
        </authorList>
    </citation>
    <scope>NUCLEOTIDE SEQUENCE [LARGE SCALE GENOMIC DNA]</scope>
    <source>
        <strain evidence="4">10N.261.45.A10</strain>
    </source>
</reference>
<dbReference type="EMBL" id="MDAL01000061">
    <property type="protein sequence ID" value="PMN87966.1"/>
    <property type="molecule type" value="Genomic_DNA"/>
</dbReference>
<comment type="caution">
    <text evidence="3">The sequence shown here is derived from an EMBL/GenBank/DDBJ whole genome shotgun (WGS) entry which is preliminary data.</text>
</comment>
<keyword evidence="1" id="KW-0812">Transmembrane</keyword>
<organism evidence="3 4">
    <name type="scientific">Enterovibrio norvegicus</name>
    <dbReference type="NCBI Taxonomy" id="188144"/>
    <lineage>
        <taxon>Bacteria</taxon>
        <taxon>Pseudomonadati</taxon>
        <taxon>Pseudomonadota</taxon>
        <taxon>Gammaproteobacteria</taxon>
        <taxon>Vibrionales</taxon>
        <taxon>Vibrionaceae</taxon>
        <taxon>Enterovibrio</taxon>
    </lineage>
</organism>
<keyword evidence="1" id="KW-0472">Membrane</keyword>
<dbReference type="InterPro" id="IPR046554">
    <property type="entry name" value="DUF6708"/>
</dbReference>
<feature type="domain" description="DUF6708" evidence="2">
    <location>
        <begin position="139"/>
        <end position="318"/>
    </location>
</feature>
<dbReference type="Proteomes" id="UP000235387">
    <property type="component" value="Unassembled WGS sequence"/>
</dbReference>
<evidence type="ECO:0000256" key="1">
    <source>
        <dbReference type="SAM" id="Phobius"/>
    </source>
</evidence>
<keyword evidence="1" id="KW-1133">Transmembrane helix</keyword>
<dbReference type="AlphaFoldDB" id="A0A2N7L3T5"/>
<accession>A0A2N7L3T5</accession>